<evidence type="ECO:0000313" key="2">
    <source>
        <dbReference type="Proteomes" id="UP000012313"/>
    </source>
</evidence>
<dbReference type="Proteomes" id="UP000012313">
    <property type="component" value="Unassembled WGS sequence"/>
</dbReference>
<protein>
    <submittedName>
        <fullName evidence="1">Addiction module component</fullName>
    </submittedName>
</protein>
<keyword evidence="2" id="KW-1185">Reference proteome</keyword>
<dbReference type="STRING" id="1218598.LEP1GSC060_2942"/>
<organism evidence="1 2">
    <name type="scientific">Leptospira weilii serovar Ranarum str. ICFT</name>
    <dbReference type="NCBI Taxonomy" id="1218598"/>
    <lineage>
        <taxon>Bacteria</taxon>
        <taxon>Pseudomonadati</taxon>
        <taxon>Spirochaetota</taxon>
        <taxon>Spirochaetia</taxon>
        <taxon>Leptospirales</taxon>
        <taxon>Leptospiraceae</taxon>
        <taxon>Leptospira</taxon>
    </lineage>
</organism>
<dbReference type="RefSeq" id="WP_003004259.1">
    <property type="nucleotide sequence ID" value="NZ_AOHC02000037.1"/>
</dbReference>
<comment type="caution">
    <text evidence="1">The sequence shown here is derived from an EMBL/GenBank/DDBJ whole genome shotgun (WGS) entry which is preliminary data.</text>
</comment>
<dbReference type="EMBL" id="AOHC02000037">
    <property type="protein sequence ID" value="EMY77280.1"/>
    <property type="molecule type" value="Genomic_DNA"/>
</dbReference>
<accession>N1WE97</accession>
<name>N1WE97_9LEPT</name>
<sequence length="100" mass="11868">MKKLSDEERELLYIDLLKGMEIAPPEAEKVWEAETQKRLQEIQEGKIKTIPVEKVLADGRKMLNFILWRELSTWALLNITTSDRKRQRTFLKTTLRKILN</sequence>
<dbReference type="Pfam" id="PF09720">
    <property type="entry name" value="Unstab_antitox"/>
    <property type="match status" value="1"/>
</dbReference>
<dbReference type="AlphaFoldDB" id="N1WE97"/>
<dbReference type="InterPro" id="IPR013406">
    <property type="entry name" value="CHP02574_addiction_mod"/>
</dbReference>
<gene>
    <name evidence="1" type="ORF">LEP1GSC060_2942</name>
</gene>
<proteinExistence type="predicted"/>
<evidence type="ECO:0000313" key="1">
    <source>
        <dbReference type="EMBL" id="EMY77280.1"/>
    </source>
</evidence>
<reference evidence="1" key="1">
    <citation type="submission" date="2013-03" db="EMBL/GenBank/DDBJ databases">
        <authorList>
            <person name="Harkins D.M."/>
            <person name="Durkin A.S."/>
            <person name="Brinkac L.M."/>
            <person name="Haft D.H."/>
            <person name="Selengut J.D."/>
            <person name="Sanka R."/>
            <person name="DePew J."/>
            <person name="Purushe J."/>
            <person name="Hartskeerl R.A."/>
            <person name="Ahmed A."/>
            <person name="van der Linden H."/>
            <person name="Goris M.G.A."/>
            <person name="Vinetz J.M."/>
            <person name="Sutton G.G."/>
            <person name="Nierman W.C."/>
            <person name="Fouts D.E."/>
        </authorList>
    </citation>
    <scope>NUCLEOTIDE SEQUENCE [LARGE SCALE GENOMIC DNA]</scope>
    <source>
        <strain evidence="1">ICFT</strain>
    </source>
</reference>